<reference evidence="1" key="1">
    <citation type="submission" date="2023-06" db="EMBL/GenBank/DDBJ databases">
        <title>MBL-encoding genomic islands in Pseudomonas spp. in Poland.</title>
        <authorList>
            <person name="Urbanowicz P."/>
            <person name="Izdebski R."/>
            <person name="Biedrzycka M."/>
            <person name="Gniadkowski M."/>
        </authorList>
    </citation>
    <scope>NUCLEOTIDE SEQUENCE</scope>
    <source>
        <strain evidence="1">NMI5768_13</strain>
    </source>
</reference>
<gene>
    <name evidence="1" type="ORF">LU674_001900</name>
</gene>
<protein>
    <submittedName>
        <fullName evidence="1">Uncharacterized protein</fullName>
    </submittedName>
</protein>
<dbReference type="EMBL" id="JAJSRF020000001">
    <property type="protein sequence ID" value="MDM3951105.1"/>
    <property type="molecule type" value="Genomic_DNA"/>
</dbReference>
<dbReference type="RefSeq" id="WP_139139836.1">
    <property type="nucleotide sequence ID" value="NZ_JAJSRF020000001.1"/>
</dbReference>
<evidence type="ECO:0000313" key="1">
    <source>
        <dbReference type="EMBL" id="MDM3951105.1"/>
    </source>
</evidence>
<evidence type="ECO:0000313" key="2">
    <source>
        <dbReference type="Proteomes" id="UP001165439"/>
    </source>
</evidence>
<comment type="caution">
    <text evidence="1">The sequence shown here is derived from an EMBL/GenBank/DDBJ whole genome shotgun (WGS) entry which is preliminary data.</text>
</comment>
<dbReference type="AlphaFoldDB" id="A0AAW7HDZ2"/>
<name>A0AAW7HDZ2_9PSED</name>
<accession>A0AAW7HDZ2</accession>
<organism evidence="1 2">
    <name type="scientific">Pseudomonas alloputida</name>
    <dbReference type="NCBI Taxonomy" id="1940621"/>
    <lineage>
        <taxon>Bacteria</taxon>
        <taxon>Pseudomonadati</taxon>
        <taxon>Pseudomonadota</taxon>
        <taxon>Gammaproteobacteria</taxon>
        <taxon>Pseudomonadales</taxon>
        <taxon>Pseudomonadaceae</taxon>
        <taxon>Pseudomonas</taxon>
    </lineage>
</organism>
<dbReference type="Proteomes" id="UP001165439">
    <property type="component" value="Unassembled WGS sequence"/>
</dbReference>
<sequence length="118" mass="13299">MAEALSELVRASFPTEEVSPGEVTDPWVQRGAGRMYSGDGFFEVRHRDTQLCDFISTVPREFQEALRKFLFATDAVLRESNAEGRVQGQNLLFQLNDGSLSLDDFNVRLTQAQNGNKR</sequence>
<proteinExistence type="predicted"/>